<dbReference type="AlphaFoldDB" id="A0ABC9BGK9"/>
<dbReference type="EMBL" id="OZ075136">
    <property type="protein sequence ID" value="CAL5000814.1"/>
    <property type="molecule type" value="Genomic_DNA"/>
</dbReference>
<evidence type="ECO:0000313" key="2">
    <source>
        <dbReference type="Proteomes" id="UP001497457"/>
    </source>
</evidence>
<keyword evidence="2" id="KW-1185">Reference proteome</keyword>
<protein>
    <submittedName>
        <fullName evidence="1">Uncharacterized protein</fullName>
    </submittedName>
</protein>
<reference evidence="1 2" key="2">
    <citation type="submission" date="2024-10" db="EMBL/GenBank/DDBJ databases">
        <authorList>
            <person name="Ryan C."/>
        </authorList>
    </citation>
    <scope>NUCLEOTIDE SEQUENCE [LARGE SCALE GENOMIC DNA]</scope>
</reference>
<name>A0ABC9BGK9_9POAL</name>
<dbReference type="Proteomes" id="UP001497457">
    <property type="component" value="Chromosome 26rd"/>
</dbReference>
<sequence>MDSTADSSGGALSPAAHGLQGNAAAAASVRCEEGVAFMVTEGNEVAEVVGGGAARVLGSESFLDATTGTRHHFVDVHGEAEAMLFFVSVNEDQRLIVDIRRLF</sequence>
<evidence type="ECO:0000313" key="1">
    <source>
        <dbReference type="EMBL" id="CAL5000814.1"/>
    </source>
</evidence>
<reference evidence="2" key="1">
    <citation type="submission" date="2024-06" db="EMBL/GenBank/DDBJ databases">
        <authorList>
            <person name="Ryan C."/>
        </authorList>
    </citation>
    <scope>NUCLEOTIDE SEQUENCE [LARGE SCALE GENOMIC DNA]</scope>
</reference>
<accession>A0ABC9BGK9</accession>
<organism evidence="1 2">
    <name type="scientific">Urochloa decumbens</name>
    <dbReference type="NCBI Taxonomy" id="240449"/>
    <lineage>
        <taxon>Eukaryota</taxon>
        <taxon>Viridiplantae</taxon>
        <taxon>Streptophyta</taxon>
        <taxon>Embryophyta</taxon>
        <taxon>Tracheophyta</taxon>
        <taxon>Spermatophyta</taxon>
        <taxon>Magnoliopsida</taxon>
        <taxon>Liliopsida</taxon>
        <taxon>Poales</taxon>
        <taxon>Poaceae</taxon>
        <taxon>PACMAD clade</taxon>
        <taxon>Panicoideae</taxon>
        <taxon>Panicodae</taxon>
        <taxon>Paniceae</taxon>
        <taxon>Melinidinae</taxon>
        <taxon>Urochloa</taxon>
    </lineage>
</organism>
<proteinExistence type="predicted"/>
<gene>
    <name evidence="1" type="ORF">URODEC1_LOCUS65043</name>
</gene>